<feature type="compositionally biased region" description="Acidic residues" evidence="5">
    <location>
        <begin position="1574"/>
        <end position="1583"/>
    </location>
</feature>
<feature type="region of interest" description="Disordered" evidence="5">
    <location>
        <begin position="1464"/>
        <end position="1499"/>
    </location>
</feature>
<dbReference type="InterPro" id="IPR011989">
    <property type="entry name" value="ARM-like"/>
</dbReference>
<feature type="repeat" description="ARM" evidence="4">
    <location>
        <begin position="2089"/>
        <end position="2133"/>
    </location>
</feature>
<feature type="compositionally biased region" description="Basic and acidic residues" evidence="5">
    <location>
        <begin position="532"/>
        <end position="547"/>
    </location>
</feature>
<feature type="compositionally biased region" description="Basic and acidic residues" evidence="5">
    <location>
        <begin position="490"/>
        <end position="502"/>
    </location>
</feature>
<proteinExistence type="predicted"/>
<comment type="catalytic activity">
    <reaction evidence="1">
        <text>S-ubiquitinyl-[E2 ubiquitin-conjugating enzyme]-L-cysteine + [acceptor protein]-L-lysine = [E2 ubiquitin-conjugating enzyme]-L-cysteine + N(6)-ubiquitinyl-[acceptor protein]-L-lysine.</text>
        <dbReference type="EC" id="2.3.2.27"/>
    </reaction>
</comment>
<dbReference type="PROSITE" id="PS50176">
    <property type="entry name" value="ARM_REPEAT"/>
    <property type="match status" value="2"/>
</dbReference>
<dbReference type="CDD" id="cd16664">
    <property type="entry name" value="RING-Ubox_PUB"/>
    <property type="match status" value="1"/>
</dbReference>
<dbReference type="InterPro" id="IPR000225">
    <property type="entry name" value="Armadillo"/>
</dbReference>
<feature type="region of interest" description="Disordered" evidence="5">
    <location>
        <begin position="2255"/>
        <end position="2276"/>
    </location>
</feature>
<dbReference type="Pfam" id="PF04564">
    <property type="entry name" value="U-box"/>
    <property type="match status" value="1"/>
</dbReference>
<feature type="repeat" description="ARM" evidence="4">
    <location>
        <begin position="2047"/>
        <end position="2090"/>
    </location>
</feature>
<feature type="compositionally biased region" description="Basic and acidic residues" evidence="5">
    <location>
        <begin position="1751"/>
        <end position="1775"/>
    </location>
</feature>
<feature type="compositionally biased region" description="Polar residues" evidence="5">
    <location>
        <begin position="1914"/>
        <end position="1926"/>
    </location>
</feature>
<feature type="region of interest" description="Disordered" evidence="5">
    <location>
        <begin position="1008"/>
        <end position="1041"/>
    </location>
</feature>
<evidence type="ECO:0000256" key="6">
    <source>
        <dbReference type="SAM" id="SignalP"/>
    </source>
</evidence>
<dbReference type="InterPro" id="IPR003613">
    <property type="entry name" value="Ubox_domain"/>
</dbReference>
<dbReference type="PANTHER" id="PTHR23315:SF7">
    <property type="entry name" value="U-BOX DOMAIN-CONTAINING PROTEIN 4"/>
    <property type="match status" value="1"/>
</dbReference>
<feature type="chain" id="PRO_5017180340" description="RING-type E3 ubiquitin transferase" evidence="6">
    <location>
        <begin position="20"/>
        <end position="2276"/>
    </location>
</feature>
<dbReference type="SMART" id="SM00185">
    <property type="entry name" value="ARM"/>
    <property type="match status" value="3"/>
</dbReference>
<feature type="region of interest" description="Disordered" evidence="5">
    <location>
        <begin position="1815"/>
        <end position="1936"/>
    </location>
</feature>
<dbReference type="InterPro" id="IPR058678">
    <property type="entry name" value="ARM_PUB"/>
</dbReference>
<feature type="compositionally biased region" description="Basic and acidic residues" evidence="5">
    <location>
        <begin position="1314"/>
        <end position="1323"/>
    </location>
</feature>
<feature type="region of interest" description="Disordered" evidence="5">
    <location>
        <begin position="958"/>
        <end position="985"/>
    </location>
</feature>
<evidence type="ECO:0000259" key="7">
    <source>
        <dbReference type="PROSITE" id="PS51698"/>
    </source>
</evidence>
<dbReference type="EMBL" id="BFEA01000198">
    <property type="protein sequence ID" value="GBG74175.1"/>
    <property type="molecule type" value="Genomic_DNA"/>
</dbReference>
<sequence length="2276" mass="246335">MAGMALVVALPSLARVASLRELVNEAGHQSVVFTNNARLLASRVDDICDYVDSVKAGLQEGYCQLVCAPVDVLGYVEQLGRALVSCHDLLLKCRGASKLYMVYRMNEQLSSFKKATDDLVTGLDQCSRILRSPEDCRKKSLWLRKKLKSGIAVDKEEVKAHKEIMSILEQPRKSGQQTERLFKRLKLDSREARDLEIKALQMELQLGSVKQDLCERFLYLIEQANNKAGMEYGVMDPKLEMTTSREHHVSPPAEFECPLSRRVMIDPVVIASGKTYERAYISEWLAKGKKVCPRTRNKLPHFMVTPHFELKARIRAWFQENWLAMPGTPDPDEVNRHIDWLIQNGVDVHGLSVLFRKPGAEPREAPYESGNGMKVSGRDVALHPRMVVAPVRTEDVPRSWRNASGHNDAYPRLIDREVGRERSAVNSPRMQSQAPEADPWPEGENRRGREYIIGSRGAVPEGSIPGQRLMWRGRTARSDASDASVETEQEIERGGIAEDGRQGHAAGSSDTSNSSAESNGARYQKQRAYAGVKERPDSDGSSHDWRSARTQARGDSAAHRHPRSDMAMAEKSLARMPNSPDQSGRRAQWSSQGVPKLSRGGEHDQMHYAAEQSTERAELASPRLGGRGQVPMGYFVDQPASTRFGKEGRDRAEPVFGSRFVEKQSRGSVAEARSEPRAADVWQRDSRGSSESVGREHSGAWETNPPADSRALPPGRQPVSSNGDEVIYVEGYGYLRNPGKVSKPLESVGRSGSGEVVMDEQPMVSADRKPVFPGQAGQQLSDQHGAIMPGHRASGSIVQECGGFEQPQSLDVDSQLPFSGDVEVEDDDKPGDTYVYAFGDDEYSESFTQPSFVPPMPGLGVAQGIPIMATGYPPMPLPYPSAPSSQKGVSRLRPPPPAPKYGSHDDLQSPGFRPEQGDVLPVAKDGGSRESSALPSPSKSEGAYRQQGHGIVMQVGPSTEDQARHVRGASRGTPRDSPRTEESGAFGTATAAIAKRPQTAPAAHGVYVPSAGQEGQSPKQRAPLHDRSGSGDPCLDPMSPRQRVKPMSIVTMPPEKAPLYKPRVLNLEGHTPHVTLRGFERDGSGGAERPVHVHLGGHIERARELRQMFPYGPKNPNTEPGKGRQGYGFLHGGVVLPSDNHRERSVDQRVAANMMPHGFPSKGEIDAVAAAMREMSRRGAAERNTAAAIGEANSGRDWDSQAMGGGGGRVGQRTEPPMESTERLAVQDVGPPKALNCMPIRPDSRLEGPQFPKEPNSTIVDSMIVDSIIVPVATPFTHDPEESPTASRDDVSVSDDQSNERVDHSDKAEEDVDGNDKEGKREEEEIQGSYRPIRHGDQSCGHGSEERDMSETAGSKAAGKHPAGEDVSGQGVEIAERQGWEAAPQGSEDEEGEVVGDSDAYGSLAKQLASMMVHGSCDAFDDTVIFMPTADDLRAQKPQHRGQRSDALQFAVGGGRLPSALQTAEEHKGSEAARRNGAWEGKGSDVASHSYKGPGLERNHNRAISSDAVKMLSGLAVAASSVVREGVEEKVVQRDERRELEAENSDSLTREHMRRNAMGHGGKGQWALEKAVAEEEEEHEDDANSLQDKRRAARLELPSLWDKRGSEGEGASCNASGLPSNAKVASKVVSFVDLVTENVDVTRHLPVDECGDVTTNVERSLEGKGSQQQVQVGDWTGIVSGGPNARVEDDACESTTSKASAGDLGSGGVAANVVASGKGENTAEVYCHPNDKADVSEEHKMSADALYSQVRSEKDVEKKSRDGSVDEESHQENTHLDGNGNSGGGAVRNSSVIPDDRRMNRDGAAAAPELASVPAAQQGHAAPTVGSHSSAGLDAPDRSVHQRHGSLNGNQTPGSRPVPLQQSGIPAVPWKPAPASVRSKNPAPLYRPTTNRLAFLIPDGRRSDGYSGSGDSPASVTPGSPFTPSESYMRPGSEDLRVPDRGEVQVLINRLTSGRADLGQKLAAVRALRKMTKDIAQTRTMVGESGGIEALGALLDRAQEREKLTFTSTTTDWNTDKDWNELVENIEATLLNVSIEAGYKSRIARGSGAQHLVRLMTEARTEGIRDMAVAALYSLSFDEESQIVIGEVNGIRALVELLGSDEASLAAKKDALKTLSKLSYKHLNRQRMLVADVVRLALEFAQHVGSALSAKALSVVNNLMAIPEGRIKVAEAGGIKILASVIQRRESEALIEYAVAILYYVATGSAELQVEVASVPGIVEMVKRVISDPLCTPRGKDKAEKLLNLPCLSQVSQQGKKQDMDFFGRGSAGISEDRDR</sequence>
<feature type="compositionally biased region" description="Basic and acidic residues" evidence="5">
    <location>
        <begin position="1464"/>
        <end position="1474"/>
    </location>
</feature>
<evidence type="ECO:0000256" key="3">
    <source>
        <dbReference type="ARBA" id="ARBA00022786"/>
    </source>
</evidence>
<dbReference type="Gene3D" id="3.30.40.10">
    <property type="entry name" value="Zinc/RING finger domain, C3HC4 (zinc finger)"/>
    <property type="match status" value="1"/>
</dbReference>
<dbReference type="PANTHER" id="PTHR23315">
    <property type="entry name" value="U BOX DOMAIN-CONTAINING"/>
    <property type="match status" value="1"/>
</dbReference>
<evidence type="ECO:0000256" key="2">
    <source>
        <dbReference type="ARBA" id="ARBA00012483"/>
    </source>
</evidence>
<feature type="region of interest" description="Disordered" evidence="5">
    <location>
        <begin position="1275"/>
        <end position="1395"/>
    </location>
</feature>
<dbReference type="InterPro" id="IPR016024">
    <property type="entry name" value="ARM-type_fold"/>
</dbReference>
<feature type="region of interest" description="Disordered" evidence="5">
    <location>
        <begin position="421"/>
        <end position="722"/>
    </location>
</feature>
<dbReference type="PROSITE" id="PS51698">
    <property type="entry name" value="U_BOX"/>
    <property type="match status" value="1"/>
</dbReference>
<feature type="compositionally biased region" description="Polar residues" evidence="5">
    <location>
        <begin position="929"/>
        <end position="939"/>
    </location>
</feature>
<comment type="caution">
    <text evidence="8">The sequence shown here is derived from an EMBL/GenBank/DDBJ whole genome shotgun (WGS) entry which is preliminary data.</text>
</comment>
<reference evidence="8 9" key="1">
    <citation type="journal article" date="2018" name="Cell">
        <title>The Chara Genome: Secondary Complexity and Implications for Plant Terrestrialization.</title>
        <authorList>
            <person name="Nishiyama T."/>
            <person name="Sakayama H."/>
            <person name="Vries J.D."/>
            <person name="Buschmann H."/>
            <person name="Saint-Marcoux D."/>
            <person name="Ullrich K.K."/>
            <person name="Haas F.B."/>
            <person name="Vanderstraeten L."/>
            <person name="Becker D."/>
            <person name="Lang D."/>
            <person name="Vosolsobe S."/>
            <person name="Rombauts S."/>
            <person name="Wilhelmsson P.K.I."/>
            <person name="Janitza P."/>
            <person name="Kern R."/>
            <person name="Heyl A."/>
            <person name="Rumpler F."/>
            <person name="Villalobos L.I.A.C."/>
            <person name="Clay J.M."/>
            <person name="Skokan R."/>
            <person name="Toyoda A."/>
            <person name="Suzuki Y."/>
            <person name="Kagoshima H."/>
            <person name="Schijlen E."/>
            <person name="Tajeshwar N."/>
            <person name="Catarino B."/>
            <person name="Hetherington A.J."/>
            <person name="Saltykova A."/>
            <person name="Bonnot C."/>
            <person name="Breuninger H."/>
            <person name="Symeonidi A."/>
            <person name="Radhakrishnan G.V."/>
            <person name="Van Nieuwerburgh F."/>
            <person name="Deforce D."/>
            <person name="Chang C."/>
            <person name="Karol K.G."/>
            <person name="Hedrich R."/>
            <person name="Ulvskov P."/>
            <person name="Glockner G."/>
            <person name="Delwiche C.F."/>
            <person name="Petrasek J."/>
            <person name="Van de Peer Y."/>
            <person name="Friml J."/>
            <person name="Beilby M."/>
            <person name="Dolan L."/>
            <person name="Kohara Y."/>
            <person name="Sugano S."/>
            <person name="Fujiyama A."/>
            <person name="Delaux P.-M."/>
            <person name="Quint M."/>
            <person name="TheiBen G."/>
            <person name="Hagemann M."/>
            <person name="Harholt J."/>
            <person name="Dunand C."/>
            <person name="Zachgo S."/>
            <person name="Langdale J."/>
            <person name="Maumus F."/>
            <person name="Straeten D.V.D."/>
            <person name="Gould S.B."/>
            <person name="Rensing S.A."/>
        </authorList>
    </citation>
    <scope>NUCLEOTIDE SEQUENCE [LARGE SCALE GENOMIC DNA]</scope>
    <source>
        <strain evidence="8 9">S276</strain>
    </source>
</reference>
<feature type="region of interest" description="Disordered" evidence="5">
    <location>
        <begin position="1195"/>
        <end position="1257"/>
    </location>
</feature>
<dbReference type="Gene3D" id="1.25.10.10">
    <property type="entry name" value="Leucine-rich Repeat Variant"/>
    <property type="match status" value="1"/>
</dbReference>
<dbReference type="GO" id="GO:0016567">
    <property type="term" value="P:protein ubiquitination"/>
    <property type="evidence" value="ECO:0007669"/>
    <property type="project" value="UniProtKB-UniPathway"/>
</dbReference>
<dbReference type="STRING" id="69332.A0A388KVT3"/>
<dbReference type="SMART" id="SM00504">
    <property type="entry name" value="Ubox"/>
    <property type="match status" value="1"/>
</dbReference>
<dbReference type="EC" id="2.3.2.27" evidence="2"/>
<dbReference type="InterPro" id="IPR013083">
    <property type="entry name" value="Znf_RING/FYVE/PHD"/>
</dbReference>
<dbReference type="SUPFAM" id="SSF57850">
    <property type="entry name" value="RING/U-box"/>
    <property type="match status" value="1"/>
</dbReference>
<feature type="region of interest" description="Disordered" evidence="5">
    <location>
        <begin position="1526"/>
        <end position="1590"/>
    </location>
</feature>
<organism evidence="8 9">
    <name type="scientific">Chara braunii</name>
    <name type="common">Braun's stonewort</name>
    <dbReference type="NCBI Taxonomy" id="69332"/>
    <lineage>
        <taxon>Eukaryota</taxon>
        <taxon>Viridiplantae</taxon>
        <taxon>Streptophyta</taxon>
        <taxon>Charophyceae</taxon>
        <taxon>Charales</taxon>
        <taxon>Characeae</taxon>
        <taxon>Chara</taxon>
    </lineage>
</organism>
<evidence type="ECO:0000256" key="4">
    <source>
        <dbReference type="PROSITE-ProRule" id="PRU00259"/>
    </source>
</evidence>
<feature type="region of interest" description="Disordered" evidence="5">
    <location>
        <begin position="878"/>
        <end position="945"/>
    </location>
</feature>
<dbReference type="GO" id="GO:0061630">
    <property type="term" value="F:ubiquitin protein ligase activity"/>
    <property type="evidence" value="ECO:0007669"/>
    <property type="project" value="UniProtKB-EC"/>
</dbReference>
<accession>A0A388KVT3</accession>
<evidence type="ECO:0000256" key="5">
    <source>
        <dbReference type="SAM" id="MobiDB-lite"/>
    </source>
</evidence>
<dbReference type="Proteomes" id="UP000265515">
    <property type="component" value="Unassembled WGS sequence"/>
</dbReference>
<dbReference type="UniPathway" id="UPA00143"/>
<feature type="compositionally biased region" description="Basic and acidic residues" evidence="5">
    <location>
        <begin position="973"/>
        <end position="982"/>
    </location>
</feature>
<gene>
    <name evidence="8" type="ORF">CBR_g17889</name>
</gene>
<feature type="compositionally biased region" description="Polar residues" evidence="5">
    <location>
        <begin position="1845"/>
        <end position="1864"/>
    </location>
</feature>
<keyword evidence="3" id="KW-0833">Ubl conjugation pathway</keyword>
<feature type="domain" description="U-box" evidence="7">
    <location>
        <begin position="250"/>
        <end position="324"/>
    </location>
</feature>
<feature type="compositionally biased region" description="Low complexity" evidence="5">
    <location>
        <begin position="505"/>
        <end position="518"/>
    </location>
</feature>
<feature type="signal peptide" evidence="6">
    <location>
        <begin position="1"/>
        <end position="19"/>
    </location>
</feature>
<evidence type="ECO:0000256" key="1">
    <source>
        <dbReference type="ARBA" id="ARBA00000900"/>
    </source>
</evidence>
<dbReference type="Gramene" id="GBG74175">
    <property type="protein sequence ID" value="GBG74175"/>
    <property type="gene ID" value="CBR_g17889"/>
</dbReference>
<dbReference type="SUPFAM" id="SSF48371">
    <property type="entry name" value="ARM repeat"/>
    <property type="match status" value="1"/>
</dbReference>
<feature type="compositionally biased region" description="Basic and acidic residues" evidence="5">
    <location>
        <begin position="1298"/>
        <end position="1307"/>
    </location>
</feature>
<dbReference type="Pfam" id="PF25598">
    <property type="entry name" value="ARM_PUB"/>
    <property type="match status" value="1"/>
</dbReference>
<feature type="compositionally biased region" description="Basic and acidic residues" evidence="5">
    <location>
        <begin position="644"/>
        <end position="653"/>
    </location>
</feature>
<feature type="compositionally biased region" description="Polar residues" evidence="5">
    <location>
        <begin position="424"/>
        <end position="434"/>
    </location>
</feature>
<keyword evidence="9" id="KW-1185">Reference proteome</keyword>
<feature type="compositionally biased region" description="Basic and acidic residues" evidence="5">
    <location>
        <begin position="1526"/>
        <end position="1541"/>
    </location>
</feature>
<protein>
    <recommendedName>
        <fullName evidence="2">RING-type E3 ubiquitin transferase</fullName>
        <ecNumber evidence="2">2.3.2.27</ecNumber>
    </recommendedName>
</protein>
<evidence type="ECO:0000313" key="8">
    <source>
        <dbReference type="EMBL" id="GBG74175.1"/>
    </source>
</evidence>
<feature type="compositionally biased region" description="Basic and acidic residues" evidence="5">
    <location>
        <begin position="672"/>
        <end position="699"/>
    </location>
</feature>
<evidence type="ECO:0000313" key="9">
    <source>
        <dbReference type="Proteomes" id="UP000265515"/>
    </source>
</evidence>
<feature type="region of interest" description="Disordered" evidence="5">
    <location>
        <begin position="1748"/>
        <end position="1798"/>
    </location>
</feature>
<dbReference type="OrthoDB" id="10064100at2759"/>
<dbReference type="InterPro" id="IPR045210">
    <property type="entry name" value="RING-Ubox_PUB"/>
</dbReference>
<keyword evidence="6" id="KW-0732">Signal</keyword>
<name>A0A388KVT3_CHABU</name>